<evidence type="ECO:0000313" key="10">
    <source>
        <dbReference type="EMBL" id="SDX62154.1"/>
    </source>
</evidence>
<keyword evidence="11" id="KW-1185">Reference proteome</keyword>
<dbReference type="InterPro" id="IPR017896">
    <property type="entry name" value="4Fe4S_Fe-S-bd"/>
</dbReference>
<evidence type="ECO:0000259" key="9">
    <source>
        <dbReference type="PROSITE" id="PS51379"/>
    </source>
</evidence>
<dbReference type="GO" id="GO:0046872">
    <property type="term" value="F:metal ion binding"/>
    <property type="evidence" value="ECO:0007669"/>
    <property type="project" value="UniProtKB-KW"/>
</dbReference>
<keyword evidence="7" id="KW-0411">Iron-sulfur</keyword>
<keyword evidence="4" id="KW-0677">Repeat</keyword>
<organism evidence="10 11">
    <name type="scientific">Thiocapsa roseopersicina</name>
    <dbReference type="NCBI Taxonomy" id="1058"/>
    <lineage>
        <taxon>Bacteria</taxon>
        <taxon>Pseudomonadati</taxon>
        <taxon>Pseudomonadota</taxon>
        <taxon>Gammaproteobacteria</taxon>
        <taxon>Chromatiales</taxon>
        <taxon>Chromatiaceae</taxon>
        <taxon>Thiocapsa</taxon>
    </lineage>
</organism>
<dbReference type="Pfam" id="PF12838">
    <property type="entry name" value="Fer4_7"/>
    <property type="match status" value="2"/>
</dbReference>
<dbReference type="EMBL" id="FNNZ01000043">
    <property type="protein sequence ID" value="SDX62154.1"/>
    <property type="molecule type" value="Genomic_DNA"/>
</dbReference>
<evidence type="ECO:0000256" key="3">
    <source>
        <dbReference type="ARBA" id="ARBA00022723"/>
    </source>
</evidence>
<reference evidence="11" key="1">
    <citation type="submission" date="2016-10" db="EMBL/GenBank/DDBJ databases">
        <authorList>
            <person name="Varghese N."/>
            <person name="Submissions S."/>
        </authorList>
    </citation>
    <scope>NUCLEOTIDE SEQUENCE [LARGE SCALE GENOMIC DNA]</scope>
    <source>
        <strain evidence="11">DSM 217</strain>
    </source>
</reference>
<dbReference type="NCBIfam" id="NF007012">
    <property type="entry name" value="PRK09476.1"/>
    <property type="match status" value="1"/>
</dbReference>
<proteinExistence type="predicted"/>
<feature type="domain" description="4Fe-4S ferredoxin-type" evidence="9">
    <location>
        <begin position="102"/>
        <end position="135"/>
    </location>
</feature>
<name>A0A1H3D8U1_THIRO</name>
<dbReference type="SUPFAM" id="SSF54862">
    <property type="entry name" value="4Fe-4S ferredoxins"/>
    <property type="match status" value="1"/>
</dbReference>
<evidence type="ECO:0000256" key="6">
    <source>
        <dbReference type="ARBA" id="ARBA00023004"/>
    </source>
</evidence>
<protein>
    <submittedName>
        <fullName evidence="10">Ferredoxin-type protein NapG</fullName>
    </submittedName>
</protein>
<keyword evidence="3" id="KW-0479">Metal-binding</keyword>
<dbReference type="InterPro" id="IPR017900">
    <property type="entry name" value="4Fe4S_Fe_S_CS"/>
</dbReference>
<feature type="region of interest" description="Disordered" evidence="8">
    <location>
        <begin position="238"/>
        <end position="275"/>
    </location>
</feature>
<evidence type="ECO:0000256" key="5">
    <source>
        <dbReference type="ARBA" id="ARBA00022982"/>
    </source>
</evidence>
<dbReference type="PROSITE" id="PS51318">
    <property type="entry name" value="TAT"/>
    <property type="match status" value="1"/>
</dbReference>
<evidence type="ECO:0000256" key="7">
    <source>
        <dbReference type="ARBA" id="ARBA00023014"/>
    </source>
</evidence>
<dbReference type="Gene3D" id="3.30.70.20">
    <property type="match status" value="2"/>
</dbReference>
<feature type="domain" description="4Fe-4S ferredoxin-type" evidence="9">
    <location>
        <begin position="189"/>
        <end position="220"/>
    </location>
</feature>
<gene>
    <name evidence="10" type="ORF">SAMN05421783_14315</name>
</gene>
<evidence type="ECO:0000256" key="4">
    <source>
        <dbReference type="ARBA" id="ARBA00022737"/>
    </source>
</evidence>
<evidence type="ECO:0000256" key="1">
    <source>
        <dbReference type="ARBA" id="ARBA00022448"/>
    </source>
</evidence>
<evidence type="ECO:0000313" key="11">
    <source>
        <dbReference type="Proteomes" id="UP000198816"/>
    </source>
</evidence>
<feature type="domain" description="4Fe-4S ferredoxin-type" evidence="9">
    <location>
        <begin position="65"/>
        <end position="95"/>
    </location>
</feature>
<evidence type="ECO:0000256" key="2">
    <source>
        <dbReference type="ARBA" id="ARBA00022485"/>
    </source>
</evidence>
<keyword evidence="6" id="KW-0408">Iron</keyword>
<dbReference type="GO" id="GO:0051539">
    <property type="term" value="F:4 iron, 4 sulfur cluster binding"/>
    <property type="evidence" value="ECO:0007669"/>
    <property type="project" value="UniProtKB-KW"/>
</dbReference>
<dbReference type="Proteomes" id="UP000198816">
    <property type="component" value="Unassembled WGS sequence"/>
</dbReference>
<keyword evidence="1" id="KW-0813">Transport</keyword>
<accession>A0A1H3D8U1</accession>
<dbReference type="PANTHER" id="PTHR24960">
    <property type="entry name" value="PHOTOSYSTEM I IRON-SULFUR CENTER-RELATED"/>
    <property type="match status" value="1"/>
</dbReference>
<dbReference type="AlphaFoldDB" id="A0A1H3D8U1"/>
<dbReference type="InterPro" id="IPR050157">
    <property type="entry name" value="PSI_iron-sulfur_center"/>
</dbReference>
<dbReference type="CDD" id="cd16373">
    <property type="entry name" value="DMSOR_beta_like"/>
    <property type="match status" value="1"/>
</dbReference>
<dbReference type="InterPro" id="IPR004494">
    <property type="entry name" value="MauM_NapG"/>
</dbReference>
<sequence>MCRTHPSEPSAFITSGDSPIMTTRRGFIQKTIQGAAVATSGGMLWSYLVIQNARAEPLALRPPGALPDADFNALCIKCGRCVVACPYDTLTLAALADRAPLGTPYFEPRQIPCYLCHDIPCKVACPTGALSPTLENVMDSRMGLAFIDTEHCLSWQGLRCEICYRVCPLRDKAIRVETRRRELSKHAMLLPIVLSEGCTGCGICENACPTEIAAIKVLPAELIQGKIGDHFRMGWKQADGATPGSGPGDTWKGQMDAAPAQGQAPGLDYLNEPEF</sequence>
<keyword evidence="2" id="KW-0004">4Fe-4S</keyword>
<dbReference type="PROSITE" id="PS00198">
    <property type="entry name" value="4FE4S_FER_1"/>
    <property type="match status" value="2"/>
</dbReference>
<keyword evidence="5" id="KW-0249">Electron transport</keyword>
<evidence type="ECO:0000256" key="8">
    <source>
        <dbReference type="SAM" id="MobiDB-lite"/>
    </source>
</evidence>
<dbReference type="InterPro" id="IPR006311">
    <property type="entry name" value="TAT_signal"/>
</dbReference>
<dbReference type="NCBIfam" id="TIGR00397">
    <property type="entry name" value="mauM_napG"/>
    <property type="match status" value="1"/>
</dbReference>
<dbReference type="STRING" id="1058.SAMN05421783_14315"/>
<dbReference type="PROSITE" id="PS51379">
    <property type="entry name" value="4FE4S_FER_2"/>
    <property type="match status" value="3"/>
</dbReference>
<dbReference type="PANTHER" id="PTHR24960:SF79">
    <property type="entry name" value="PHOTOSYSTEM I IRON-SULFUR CENTER"/>
    <property type="match status" value="1"/>
</dbReference>